<dbReference type="RefSeq" id="WP_185905001.1">
    <property type="nucleotide sequence ID" value="NZ_JACMSE010000004.1"/>
</dbReference>
<evidence type="ECO:0000313" key="2">
    <source>
        <dbReference type="Proteomes" id="UP000587396"/>
    </source>
</evidence>
<dbReference type="Proteomes" id="UP000587396">
    <property type="component" value="Unassembled WGS sequence"/>
</dbReference>
<reference evidence="1 2" key="1">
    <citation type="submission" date="2020-08" db="EMBL/GenBank/DDBJ databases">
        <authorList>
            <person name="Liu C."/>
            <person name="Sun Q."/>
        </authorList>
    </citation>
    <scope>NUCLEOTIDE SEQUENCE [LARGE SCALE GENOMIC DNA]</scope>
    <source>
        <strain evidence="1 2">N22</strain>
    </source>
</reference>
<dbReference type="Pfam" id="PF08876">
    <property type="entry name" value="DUF1836"/>
    <property type="match status" value="1"/>
</dbReference>
<dbReference type="EMBL" id="JACMSE010000004">
    <property type="protein sequence ID" value="MBC2889115.1"/>
    <property type="molecule type" value="Genomic_DNA"/>
</dbReference>
<dbReference type="InterPro" id="IPR014975">
    <property type="entry name" value="DUF1836"/>
</dbReference>
<dbReference type="PANTHER" id="PTHR40056:SF1">
    <property type="entry name" value="DUF1836 DOMAIN-CONTAINING PROTEIN"/>
    <property type="match status" value="1"/>
</dbReference>
<accession>A0A842JH40</accession>
<comment type="caution">
    <text evidence="1">The sequence shown here is derived from an EMBL/GenBank/DDBJ whole genome shotgun (WGS) entry which is preliminary data.</text>
</comment>
<evidence type="ECO:0000313" key="1">
    <source>
        <dbReference type="EMBL" id="MBC2889115.1"/>
    </source>
</evidence>
<keyword evidence="2" id="KW-1185">Reference proteome</keyword>
<protein>
    <submittedName>
        <fullName evidence="1">DUF1836 domain-containing protein</fullName>
    </submittedName>
</protein>
<dbReference type="PANTHER" id="PTHR40056">
    <property type="entry name" value="HYPOTHETICAL CYTOSOLIC PROTEIN"/>
    <property type="match status" value="1"/>
</dbReference>
<proteinExistence type="predicted"/>
<gene>
    <name evidence="1" type="ORF">H7313_07105</name>
</gene>
<sequence length="184" mass="20468">MRDVSATPYAQRLLELHLPRYEEIPRIDLYMDQLVGYLEETLAPLYQPHEKIITRSMVNNYVKQGVLAGAAGKKYSRSHVAYLVVICTLKQTFSLSEIDLLIRRQIATFDTRVAYDYYCDALEAAVRALFGPVPSNPRGLASGEEAGDFERDLVLASTAAVAYTLYIKASVAFVQAEAPGRTAT</sequence>
<name>A0A842JH40_9ACTN</name>
<dbReference type="AlphaFoldDB" id="A0A842JH40"/>
<organism evidence="1 2">
    <name type="scientific">Gordonibacter massiliensis</name>
    <name type="common">ex Traore et al. 2017</name>
    <dbReference type="NCBI Taxonomy" id="1841863"/>
    <lineage>
        <taxon>Bacteria</taxon>
        <taxon>Bacillati</taxon>
        <taxon>Actinomycetota</taxon>
        <taxon>Coriobacteriia</taxon>
        <taxon>Eggerthellales</taxon>
        <taxon>Eggerthellaceae</taxon>
        <taxon>Gordonibacter</taxon>
    </lineage>
</organism>